<evidence type="ECO:0000313" key="3">
    <source>
        <dbReference type="RefSeq" id="XP_017778577.1"/>
    </source>
</evidence>
<dbReference type="PIRSF" id="PIRSF000915">
    <property type="entry name" value="PGP-type_phosphatase"/>
    <property type="match status" value="1"/>
</dbReference>
<comment type="similarity">
    <text evidence="1">Belongs to the HAD-like hydrolase superfamily.</text>
</comment>
<dbReference type="PANTHER" id="PTHR19288">
    <property type="entry name" value="4-NITROPHENYLPHOSPHATASE-RELATED"/>
    <property type="match status" value="1"/>
</dbReference>
<evidence type="ECO:0000313" key="2">
    <source>
        <dbReference type="Proteomes" id="UP000695000"/>
    </source>
</evidence>
<dbReference type="Pfam" id="PF13242">
    <property type="entry name" value="Hydrolase_like"/>
    <property type="match status" value="1"/>
</dbReference>
<keyword evidence="2" id="KW-1185">Reference proteome</keyword>
<dbReference type="InterPro" id="IPR023214">
    <property type="entry name" value="HAD_sf"/>
</dbReference>
<dbReference type="InterPro" id="IPR006357">
    <property type="entry name" value="HAD-SF_hydro_IIA"/>
</dbReference>
<gene>
    <name evidence="3" type="primary">LOC108564151</name>
</gene>
<dbReference type="Proteomes" id="UP000695000">
    <property type="component" value="Unplaced"/>
</dbReference>
<sequence length="298" mass="33907">MARNLVQASGVEIAKFINSFDNILFDCDGVILLGEDLIPGAKESINCMKEMGKEIKLITNNSFRTTREWDDIFEDVDLDFTSDDVIFPTKAVINYLKGKNFNRKVFVLGQPAIVEELNNFNIEVYDYKDCGYLNHITDLEEHIQDDLNVGAVVVDLDFNLTYPKLMKAAMILKRPDVHFIFCATDKTAPFGENYKIIGSYFIGETLEMITGRKPVILGKPSITYNNFVKKNYKKIDPARTLFVGDSLMTDMLFATKCGYQKLLVLTGTTDYDGMMNCSKEIKPKYYLESLGDLYKLIN</sequence>
<dbReference type="RefSeq" id="XP_017778577.1">
    <property type="nucleotide sequence ID" value="XM_017923088.1"/>
</dbReference>
<name>A0ABM1MVH7_NICVS</name>
<proteinExistence type="inferred from homology"/>
<protein>
    <submittedName>
        <fullName evidence="3">Phosphoglycolate phosphatase 2-like</fullName>
    </submittedName>
</protein>
<dbReference type="SUPFAM" id="SSF56784">
    <property type="entry name" value="HAD-like"/>
    <property type="match status" value="1"/>
</dbReference>
<dbReference type="InterPro" id="IPR036412">
    <property type="entry name" value="HAD-like_sf"/>
</dbReference>
<reference evidence="3" key="1">
    <citation type="submission" date="2025-08" db="UniProtKB">
        <authorList>
            <consortium name="RefSeq"/>
        </authorList>
    </citation>
    <scope>IDENTIFICATION</scope>
    <source>
        <tissue evidence="3">Whole Larva</tissue>
    </source>
</reference>
<keyword evidence="1" id="KW-0378">Hydrolase</keyword>
<dbReference type="Gene3D" id="3.40.50.1000">
    <property type="entry name" value="HAD superfamily/HAD-like"/>
    <property type="match status" value="2"/>
</dbReference>
<dbReference type="Pfam" id="PF13344">
    <property type="entry name" value="Hydrolase_6"/>
    <property type="match status" value="1"/>
</dbReference>
<evidence type="ECO:0000256" key="1">
    <source>
        <dbReference type="PIRNR" id="PIRNR000915"/>
    </source>
</evidence>
<organism evidence="2 3">
    <name type="scientific">Nicrophorus vespilloides</name>
    <name type="common">Boreal carrion beetle</name>
    <dbReference type="NCBI Taxonomy" id="110193"/>
    <lineage>
        <taxon>Eukaryota</taxon>
        <taxon>Metazoa</taxon>
        <taxon>Ecdysozoa</taxon>
        <taxon>Arthropoda</taxon>
        <taxon>Hexapoda</taxon>
        <taxon>Insecta</taxon>
        <taxon>Pterygota</taxon>
        <taxon>Neoptera</taxon>
        <taxon>Endopterygota</taxon>
        <taxon>Coleoptera</taxon>
        <taxon>Polyphaga</taxon>
        <taxon>Staphyliniformia</taxon>
        <taxon>Silphidae</taxon>
        <taxon>Nicrophorinae</taxon>
        <taxon>Nicrophorus</taxon>
    </lineage>
</organism>
<dbReference type="NCBIfam" id="TIGR01460">
    <property type="entry name" value="HAD-SF-IIA"/>
    <property type="match status" value="1"/>
</dbReference>
<dbReference type="GeneID" id="108564151"/>
<accession>A0ABM1MVH7</accession>
<dbReference type="PANTHER" id="PTHR19288:SF4">
    <property type="entry name" value="RE04130P-RELATED"/>
    <property type="match status" value="1"/>
</dbReference>